<gene>
    <name evidence="1" type="ORF">MSPICULIGERA_LOCUS534</name>
</gene>
<organism evidence="1 2">
    <name type="scientific">Mesorhabditis spiculigera</name>
    <dbReference type="NCBI Taxonomy" id="96644"/>
    <lineage>
        <taxon>Eukaryota</taxon>
        <taxon>Metazoa</taxon>
        <taxon>Ecdysozoa</taxon>
        <taxon>Nematoda</taxon>
        <taxon>Chromadorea</taxon>
        <taxon>Rhabditida</taxon>
        <taxon>Rhabditina</taxon>
        <taxon>Rhabditomorpha</taxon>
        <taxon>Rhabditoidea</taxon>
        <taxon>Rhabditidae</taxon>
        <taxon>Mesorhabditinae</taxon>
        <taxon>Mesorhabditis</taxon>
    </lineage>
</organism>
<feature type="non-terminal residue" evidence="1">
    <location>
        <position position="1"/>
    </location>
</feature>
<dbReference type="Proteomes" id="UP001177023">
    <property type="component" value="Unassembled WGS sequence"/>
</dbReference>
<sequence length="267" mass="30923">MTLHVERVSMGLGLPKNVVGKTCQVKMEFPAAMLFQLISKKRFAPTPVNRHHFEAIFVALVSSFIVSHAARRTERWPSRCDPKTMELIIEEEERSFNEEMKPQTQMKYKQKFGGPSLYYSERGEFTGSPRAEPLTGDRQGEIYSQDENWCYSCVTPLQLLSKDMQTSVKNFLQMRRTEYPKEHVTQECLNGRNVSKIHKQKCLHKYCQTLVLNDHNQGASFVLRGCAENFGAVDPKKFEEKEENSCTKLHHTLDIREWEISSQADRI</sequence>
<evidence type="ECO:0000313" key="2">
    <source>
        <dbReference type="Proteomes" id="UP001177023"/>
    </source>
</evidence>
<name>A0AA36C4T4_9BILA</name>
<dbReference type="AlphaFoldDB" id="A0AA36C4T4"/>
<comment type="caution">
    <text evidence="1">The sequence shown here is derived from an EMBL/GenBank/DDBJ whole genome shotgun (WGS) entry which is preliminary data.</text>
</comment>
<evidence type="ECO:0000313" key="1">
    <source>
        <dbReference type="EMBL" id="CAJ0557779.1"/>
    </source>
</evidence>
<proteinExistence type="predicted"/>
<protein>
    <submittedName>
        <fullName evidence="1">Uncharacterized protein</fullName>
    </submittedName>
</protein>
<dbReference type="EMBL" id="CATQJA010000105">
    <property type="protein sequence ID" value="CAJ0557779.1"/>
    <property type="molecule type" value="Genomic_DNA"/>
</dbReference>
<accession>A0AA36C4T4</accession>
<reference evidence="1" key="1">
    <citation type="submission" date="2023-06" db="EMBL/GenBank/DDBJ databases">
        <authorList>
            <person name="Delattre M."/>
        </authorList>
    </citation>
    <scope>NUCLEOTIDE SEQUENCE</scope>
    <source>
        <strain evidence="1">AF72</strain>
    </source>
</reference>
<keyword evidence="2" id="KW-1185">Reference proteome</keyword>